<name>A0ABU0QBP5_STRAH</name>
<dbReference type="Proteomes" id="UP001243364">
    <property type="component" value="Unassembled WGS sequence"/>
</dbReference>
<gene>
    <name evidence="1" type="ORF">QFZ56_006156</name>
</gene>
<sequence>MRTADYTRGSGRLALLVPPLVLHTRTTSKVLGALFGRTGRAAAWFPAAGQRPSGPLAPAPGLIQENRTVPAVLALNRWHRKLHAVAAGEQLQG</sequence>
<protein>
    <submittedName>
        <fullName evidence="1">Uncharacterized protein</fullName>
    </submittedName>
</protein>
<dbReference type="EMBL" id="JAUSYA010000001">
    <property type="protein sequence ID" value="MDQ0687193.1"/>
    <property type="molecule type" value="Genomic_DNA"/>
</dbReference>
<accession>A0ABU0QBP5</accession>
<keyword evidence="2" id="KW-1185">Reference proteome</keyword>
<reference evidence="1 2" key="1">
    <citation type="submission" date="2023-07" db="EMBL/GenBank/DDBJ databases">
        <title>Comparative genomics of wheat-associated soil bacteria to identify genetic determinants of phenazine resistance.</title>
        <authorList>
            <person name="Mouncey N."/>
        </authorList>
    </citation>
    <scope>NUCLEOTIDE SEQUENCE [LARGE SCALE GENOMIC DNA]</scope>
    <source>
        <strain evidence="1 2">W4I19-2</strain>
    </source>
</reference>
<proteinExistence type="predicted"/>
<evidence type="ECO:0000313" key="1">
    <source>
        <dbReference type="EMBL" id="MDQ0687193.1"/>
    </source>
</evidence>
<organism evidence="1 2">
    <name type="scientific">Streptomyces achromogenes</name>
    <dbReference type="NCBI Taxonomy" id="67255"/>
    <lineage>
        <taxon>Bacteria</taxon>
        <taxon>Bacillati</taxon>
        <taxon>Actinomycetota</taxon>
        <taxon>Actinomycetes</taxon>
        <taxon>Kitasatosporales</taxon>
        <taxon>Streptomycetaceae</taxon>
        <taxon>Streptomyces</taxon>
    </lineage>
</organism>
<comment type="caution">
    <text evidence="1">The sequence shown here is derived from an EMBL/GenBank/DDBJ whole genome shotgun (WGS) entry which is preliminary data.</text>
</comment>
<evidence type="ECO:0000313" key="2">
    <source>
        <dbReference type="Proteomes" id="UP001243364"/>
    </source>
</evidence>